<feature type="signal peptide" evidence="1">
    <location>
        <begin position="1"/>
        <end position="19"/>
    </location>
</feature>
<evidence type="ECO:0000313" key="3">
    <source>
        <dbReference type="Proteomes" id="UP001182991"/>
    </source>
</evidence>
<feature type="chain" id="PRO_5045291806" evidence="1">
    <location>
        <begin position="20"/>
        <end position="183"/>
    </location>
</feature>
<gene>
    <name evidence="2" type="ORF">RLT85_14225</name>
</gene>
<dbReference type="SUPFAM" id="SSF101874">
    <property type="entry name" value="YceI-like"/>
    <property type="match status" value="1"/>
</dbReference>
<dbReference type="EMBL" id="JAVRBG010000019">
    <property type="protein sequence ID" value="MDT0295785.1"/>
    <property type="molecule type" value="Genomic_DNA"/>
</dbReference>
<protein>
    <submittedName>
        <fullName evidence="2">YceI family protein</fullName>
    </submittedName>
</protein>
<keyword evidence="1" id="KW-0732">Signal</keyword>
<keyword evidence="3" id="KW-1185">Reference proteome</keyword>
<accession>A0ABU2KM36</accession>
<proteinExistence type="predicted"/>
<sequence length="183" mass="20164">MMKILMVIALCITMQFVVAQEFVVEPASSKLSISGTSSLHDWESKVETFKGNVSANVENNQIKSVENFNFQLNVKSIKSGKSGMDKKTYKALQEDDYPTISYEGTSVVIHNNSATFSGVMSVAGKSKKFSTKVNLIYENDKMILSGSKEFNLTDFDIDPPTAVFGTIKTGAAVVIHYNIQLKK</sequence>
<dbReference type="Gene3D" id="2.40.128.110">
    <property type="entry name" value="Lipid/polyisoprenoid-binding, YceI-like"/>
    <property type="match status" value="1"/>
</dbReference>
<evidence type="ECO:0000313" key="2">
    <source>
        <dbReference type="EMBL" id="MDT0295785.1"/>
    </source>
</evidence>
<reference evidence="3" key="1">
    <citation type="submission" date="2023-07" db="EMBL/GenBank/DDBJ databases">
        <title>Isolating and identifying novel microbial strains from the Mariana Trench.</title>
        <authorList>
            <person name="Fu H."/>
        </authorList>
    </citation>
    <scope>NUCLEOTIDE SEQUENCE [LARGE SCALE GENOMIC DNA]</scope>
    <source>
        <strain evidence="3">T-y2</strain>
    </source>
</reference>
<name>A0ABU2KM36_9FLAO</name>
<comment type="caution">
    <text evidence="2">The sequence shown here is derived from an EMBL/GenBank/DDBJ whole genome shotgun (WGS) entry which is preliminary data.</text>
</comment>
<dbReference type="RefSeq" id="WP_311402713.1">
    <property type="nucleotide sequence ID" value="NZ_JAVRBG010000019.1"/>
</dbReference>
<evidence type="ECO:0000256" key="1">
    <source>
        <dbReference type="SAM" id="SignalP"/>
    </source>
</evidence>
<organism evidence="2 3">
    <name type="scientific">Mesonia ostreae</name>
    <dbReference type="NCBI Taxonomy" id="861110"/>
    <lineage>
        <taxon>Bacteria</taxon>
        <taxon>Pseudomonadati</taxon>
        <taxon>Bacteroidota</taxon>
        <taxon>Flavobacteriia</taxon>
        <taxon>Flavobacteriales</taxon>
        <taxon>Flavobacteriaceae</taxon>
        <taxon>Mesonia</taxon>
    </lineage>
</organism>
<dbReference type="Proteomes" id="UP001182991">
    <property type="component" value="Unassembled WGS sequence"/>
</dbReference>
<dbReference type="InterPro" id="IPR036761">
    <property type="entry name" value="TTHA0802/YceI-like_sf"/>
</dbReference>